<dbReference type="InterPro" id="IPR050249">
    <property type="entry name" value="Pseudomonas-type_ThrB"/>
</dbReference>
<keyword evidence="3" id="KW-1185">Reference proteome</keyword>
<organism evidence="2 3">
    <name type="scientific">Hominenteromicrobium mulieris</name>
    <dbReference type="NCBI Taxonomy" id="2885357"/>
    <lineage>
        <taxon>Bacteria</taxon>
        <taxon>Bacillati</taxon>
        <taxon>Bacillota</taxon>
        <taxon>Clostridia</taxon>
        <taxon>Eubacteriales</taxon>
        <taxon>Oscillospiraceae</taxon>
        <taxon>Hominenteromicrobium</taxon>
    </lineage>
</organism>
<dbReference type="AlphaFoldDB" id="A0AAE3ALY8"/>
<evidence type="ECO:0000259" key="1">
    <source>
        <dbReference type="Pfam" id="PF01636"/>
    </source>
</evidence>
<evidence type="ECO:0000313" key="2">
    <source>
        <dbReference type="EMBL" id="MCC2136701.1"/>
    </source>
</evidence>
<sequence length="365" mass="40706">MADKKGILYNEAAKAYFYGDCVSSIEPYGGGHINDTFLARTEKGNFVLQRVNGYVFPHPDEIMDNMVHVTKFLAEKLEKAGKDPKRGTLTVLKTNDGKDYYIDSEGNYWRSTINLENTTAYDFAESPEMLKKSGAAFGAFQNMLSDYPAETLHEVIPHFHDTPARFEQLMQAVRENKAGRLKNVAAELEFAKARETDCGLLMNLLEEGKLPLKVTHNDTKMSNVLIDNATGDAVCVIDLDTVMPGLAAFDFGDSIRAGASTGAEDETDLTKVHFSVPLFKAYTEGFLGEAGKALTETEIRTLPDGAKLMTFEVGIRFLADYLNGDVYFKTKYPQHNLDRARNQFHLVAEMEAKRDETQAVVDTYL</sequence>
<dbReference type="PANTHER" id="PTHR21064:SF5">
    <property type="entry name" value="SLR1880 PROTEIN"/>
    <property type="match status" value="1"/>
</dbReference>
<dbReference type="Gene3D" id="3.90.1200.10">
    <property type="match status" value="1"/>
</dbReference>
<dbReference type="SUPFAM" id="SSF56112">
    <property type="entry name" value="Protein kinase-like (PK-like)"/>
    <property type="match status" value="1"/>
</dbReference>
<dbReference type="Pfam" id="PF01636">
    <property type="entry name" value="APH"/>
    <property type="match status" value="1"/>
</dbReference>
<accession>A0AAE3ALY8</accession>
<reference evidence="2" key="1">
    <citation type="submission" date="2021-10" db="EMBL/GenBank/DDBJ databases">
        <title>Anaerobic single-cell dispensing facilitates the cultivation of human gut bacteria.</title>
        <authorList>
            <person name="Afrizal A."/>
        </authorList>
    </citation>
    <scope>NUCLEOTIDE SEQUENCE</scope>
    <source>
        <strain evidence="2">CLA-AA-H250</strain>
    </source>
</reference>
<dbReference type="InterPro" id="IPR011009">
    <property type="entry name" value="Kinase-like_dom_sf"/>
</dbReference>
<proteinExistence type="predicted"/>
<dbReference type="EMBL" id="JAJEQC010000005">
    <property type="protein sequence ID" value="MCC2136701.1"/>
    <property type="molecule type" value="Genomic_DNA"/>
</dbReference>
<dbReference type="PANTHER" id="PTHR21064">
    <property type="entry name" value="AMINOGLYCOSIDE PHOSPHOTRANSFERASE DOMAIN-CONTAINING PROTEIN-RELATED"/>
    <property type="match status" value="1"/>
</dbReference>
<dbReference type="InterPro" id="IPR002575">
    <property type="entry name" value="Aminoglycoside_PTrfase"/>
</dbReference>
<dbReference type="Proteomes" id="UP001199424">
    <property type="component" value="Unassembled WGS sequence"/>
</dbReference>
<evidence type="ECO:0000313" key="3">
    <source>
        <dbReference type="Proteomes" id="UP001199424"/>
    </source>
</evidence>
<comment type="caution">
    <text evidence="2">The sequence shown here is derived from an EMBL/GenBank/DDBJ whole genome shotgun (WGS) entry which is preliminary data.</text>
</comment>
<gene>
    <name evidence="2" type="ORF">LKD31_06690</name>
</gene>
<feature type="domain" description="Aminoglycoside phosphotransferase" evidence="1">
    <location>
        <begin position="25"/>
        <end position="259"/>
    </location>
</feature>
<protein>
    <submittedName>
        <fullName evidence="2">Aminoglycoside phosphotransferase family protein</fullName>
    </submittedName>
</protein>
<name>A0AAE3ALY8_9FIRM</name>
<dbReference type="RefSeq" id="WP_308449098.1">
    <property type="nucleotide sequence ID" value="NZ_JAJEQC010000005.1"/>
</dbReference>